<dbReference type="InterPro" id="IPR001347">
    <property type="entry name" value="SIS_dom"/>
</dbReference>
<proteinExistence type="predicted"/>
<dbReference type="Pfam" id="PF01418">
    <property type="entry name" value="HTH_6"/>
    <property type="match status" value="1"/>
</dbReference>
<dbReference type="InterPro" id="IPR000281">
    <property type="entry name" value="HTH_RpiR"/>
</dbReference>
<dbReference type="PANTHER" id="PTHR30514:SF18">
    <property type="entry name" value="RPIR-FAMILY TRANSCRIPTIONAL REGULATOR"/>
    <property type="match status" value="1"/>
</dbReference>
<evidence type="ECO:0000256" key="2">
    <source>
        <dbReference type="ARBA" id="ARBA00023125"/>
    </source>
</evidence>
<dbReference type="STRING" id="391735.Veis_3899"/>
<accession>A1WPP9</accession>
<protein>
    <submittedName>
        <fullName evidence="7">Transcriptional regulator, RpiR family</fullName>
    </submittedName>
</protein>
<dbReference type="Gene3D" id="1.10.10.10">
    <property type="entry name" value="Winged helix-like DNA-binding domain superfamily/Winged helix DNA-binding domain"/>
    <property type="match status" value="1"/>
</dbReference>
<dbReference type="PROSITE" id="PS51464">
    <property type="entry name" value="SIS"/>
    <property type="match status" value="1"/>
</dbReference>
<dbReference type="Proteomes" id="UP000000374">
    <property type="component" value="Chromosome"/>
</dbReference>
<evidence type="ECO:0000259" key="5">
    <source>
        <dbReference type="PROSITE" id="PS51071"/>
    </source>
</evidence>
<dbReference type="GeneID" id="76462249"/>
<gene>
    <name evidence="7" type="ordered locus">Veis_3899</name>
</gene>
<feature type="domain" description="SIS" evidence="6">
    <location>
        <begin position="135"/>
        <end position="274"/>
    </location>
</feature>
<dbReference type="OrthoDB" id="8998729at2"/>
<dbReference type="InterPro" id="IPR035472">
    <property type="entry name" value="RpiR-like_SIS"/>
</dbReference>
<dbReference type="Gene3D" id="3.40.50.10490">
    <property type="entry name" value="Glucose-6-phosphate isomerase like protein, domain 1"/>
    <property type="match status" value="1"/>
</dbReference>
<dbReference type="SUPFAM" id="SSF46689">
    <property type="entry name" value="Homeodomain-like"/>
    <property type="match status" value="1"/>
</dbReference>
<dbReference type="AlphaFoldDB" id="A1WPP9"/>
<dbReference type="EMBL" id="CP000542">
    <property type="protein sequence ID" value="ABM59606.1"/>
    <property type="molecule type" value="Genomic_DNA"/>
</dbReference>
<keyword evidence="4" id="KW-0804">Transcription</keyword>
<dbReference type="CDD" id="cd05013">
    <property type="entry name" value="SIS_RpiR"/>
    <property type="match status" value="1"/>
</dbReference>
<dbReference type="HOGENOM" id="CLU_055769_1_0_4"/>
<feature type="domain" description="HTH rpiR-type" evidence="5">
    <location>
        <begin position="13"/>
        <end position="89"/>
    </location>
</feature>
<dbReference type="PANTHER" id="PTHR30514">
    <property type="entry name" value="GLUCOKINASE"/>
    <property type="match status" value="1"/>
</dbReference>
<dbReference type="RefSeq" id="WP_011811593.1">
    <property type="nucleotide sequence ID" value="NC_008786.1"/>
</dbReference>
<dbReference type="SUPFAM" id="SSF53697">
    <property type="entry name" value="SIS domain"/>
    <property type="match status" value="1"/>
</dbReference>
<keyword evidence="1" id="KW-0805">Transcription regulation</keyword>
<name>A1WPP9_VEREI</name>
<dbReference type="InterPro" id="IPR009057">
    <property type="entry name" value="Homeodomain-like_sf"/>
</dbReference>
<dbReference type="InterPro" id="IPR036388">
    <property type="entry name" value="WH-like_DNA-bd_sf"/>
</dbReference>
<dbReference type="InterPro" id="IPR047640">
    <property type="entry name" value="RpiR-like"/>
</dbReference>
<reference evidence="8" key="1">
    <citation type="submission" date="2006-12" db="EMBL/GenBank/DDBJ databases">
        <title>Complete sequence of chromosome 1 of Verminephrobacter eiseniae EF01-2.</title>
        <authorList>
            <person name="Copeland A."/>
            <person name="Lucas S."/>
            <person name="Lapidus A."/>
            <person name="Barry K."/>
            <person name="Detter J.C."/>
            <person name="Glavina del Rio T."/>
            <person name="Dalin E."/>
            <person name="Tice H."/>
            <person name="Pitluck S."/>
            <person name="Chertkov O."/>
            <person name="Brettin T."/>
            <person name="Bruce D."/>
            <person name="Han C."/>
            <person name="Tapia R."/>
            <person name="Gilna P."/>
            <person name="Schmutz J."/>
            <person name="Larimer F."/>
            <person name="Land M."/>
            <person name="Hauser L."/>
            <person name="Kyrpides N."/>
            <person name="Kim E."/>
            <person name="Stahl D."/>
            <person name="Richardson P."/>
        </authorList>
    </citation>
    <scope>NUCLEOTIDE SEQUENCE [LARGE SCALE GENOMIC DNA]</scope>
    <source>
        <strain evidence="8">EF01-2</strain>
    </source>
</reference>
<dbReference type="eggNOG" id="COG1737">
    <property type="taxonomic scope" value="Bacteria"/>
</dbReference>
<evidence type="ECO:0000313" key="8">
    <source>
        <dbReference type="Proteomes" id="UP000000374"/>
    </source>
</evidence>
<keyword evidence="2" id="KW-0238">DNA-binding</keyword>
<keyword evidence="8" id="KW-1185">Reference proteome</keyword>
<dbReference type="Pfam" id="PF01380">
    <property type="entry name" value="SIS"/>
    <property type="match status" value="1"/>
</dbReference>
<keyword evidence="3" id="KW-0324">Glycolysis</keyword>
<dbReference type="GO" id="GO:0006096">
    <property type="term" value="P:glycolytic process"/>
    <property type="evidence" value="ECO:0007669"/>
    <property type="project" value="UniProtKB-KW"/>
</dbReference>
<dbReference type="GO" id="GO:0003700">
    <property type="term" value="F:DNA-binding transcription factor activity"/>
    <property type="evidence" value="ECO:0007669"/>
    <property type="project" value="InterPro"/>
</dbReference>
<dbReference type="InterPro" id="IPR046348">
    <property type="entry name" value="SIS_dom_sf"/>
</dbReference>
<evidence type="ECO:0000256" key="3">
    <source>
        <dbReference type="ARBA" id="ARBA00023152"/>
    </source>
</evidence>
<evidence type="ECO:0000313" key="7">
    <source>
        <dbReference type="EMBL" id="ABM59606.1"/>
    </source>
</evidence>
<dbReference type="PROSITE" id="PS51071">
    <property type="entry name" value="HTH_RPIR"/>
    <property type="match status" value="1"/>
</dbReference>
<evidence type="ECO:0000259" key="6">
    <source>
        <dbReference type="PROSITE" id="PS51464"/>
    </source>
</evidence>
<dbReference type="KEGG" id="vei:Veis_3899"/>
<sequence>MDQPTFPIALFDAPAIQRVAGMYAALPRSQQRIADYVLRHAFDVATASIEELAQAAKVSIATANRFARALGYSSYPDFRADLLQVFKTALEPVEKLRDIKPGTRLHDTLLAVIAQSVDNLQATRSMSNADAHEHFVLALRQSERVYIVGFGSSAFLASSAAYHLGLYCPNVHSIGGEGGAEQAVRRMNQLTAQDLVFGISFPRYSADTVRLLHFAQQRGAVVAALTDAPTSPLVQLAQHVLYAKANSALLSSSNVAALTVLEALGAMLAQGQSNALAQARDLAEQLMPYFYFGRADAQRITPAASSKRKQ</sequence>
<organism evidence="7 8">
    <name type="scientific">Verminephrobacter eiseniae (strain EF01-2)</name>
    <dbReference type="NCBI Taxonomy" id="391735"/>
    <lineage>
        <taxon>Bacteria</taxon>
        <taxon>Pseudomonadati</taxon>
        <taxon>Pseudomonadota</taxon>
        <taxon>Betaproteobacteria</taxon>
        <taxon>Burkholderiales</taxon>
        <taxon>Comamonadaceae</taxon>
        <taxon>Verminephrobacter</taxon>
    </lineage>
</organism>
<evidence type="ECO:0000256" key="1">
    <source>
        <dbReference type="ARBA" id="ARBA00023015"/>
    </source>
</evidence>
<evidence type="ECO:0000256" key="4">
    <source>
        <dbReference type="ARBA" id="ARBA00023163"/>
    </source>
</evidence>
<dbReference type="GO" id="GO:0097367">
    <property type="term" value="F:carbohydrate derivative binding"/>
    <property type="evidence" value="ECO:0007669"/>
    <property type="project" value="InterPro"/>
</dbReference>
<dbReference type="GO" id="GO:0003677">
    <property type="term" value="F:DNA binding"/>
    <property type="evidence" value="ECO:0007669"/>
    <property type="project" value="UniProtKB-KW"/>
</dbReference>